<name>A0A2N1M2W2_9GLOM</name>
<reference evidence="2 3" key="1">
    <citation type="submission" date="2016-04" db="EMBL/GenBank/DDBJ databases">
        <title>Genome analyses suggest a sexual origin of heterokaryosis in a supposedly ancient asexual fungus.</title>
        <authorList>
            <person name="Ropars J."/>
            <person name="Sedzielewska K."/>
            <person name="Noel J."/>
            <person name="Charron P."/>
            <person name="Farinelli L."/>
            <person name="Marton T."/>
            <person name="Kruger M."/>
            <person name="Pelin A."/>
            <person name="Brachmann A."/>
            <person name="Corradi N."/>
        </authorList>
    </citation>
    <scope>NUCLEOTIDE SEQUENCE [LARGE SCALE GENOMIC DNA]</scope>
    <source>
        <strain evidence="2 3">C2</strain>
    </source>
</reference>
<feature type="compositionally biased region" description="Low complexity" evidence="1">
    <location>
        <begin position="83"/>
        <end position="110"/>
    </location>
</feature>
<evidence type="ECO:0000256" key="1">
    <source>
        <dbReference type="SAM" id="MobiDB-lite"/>
    </source>
</evidence>
<evidence type="ECO:0000313" key="3">
    <source>
        <dbReference type="Proteomes" id="UP000233469"/>
    </source>
</evidence>
<comment type="caution">
    <text evidence="2">The sequence shown here is derived from an EMBL/GenBank/DDBJ whole genome shotgun (WGS) entry which is preliminary data.</text>
</comment>
<gene>
    <name evidence="2" type="ORF">RhiirC2_801160</name>
</gene>
<proteinExistence type="predicted"/>
<protein>
    <submittedName>
        <fullName evidence="2">Uncharacterized protein</fullName>
    </submittedName>
</protein>
<dbReference type="EMBL" id="LLXL01006534">
    <property type="protein sequence ID" value="PKK55920.1"/>
    <property type="molecule type" value="Genomic_DNA"/>
</dbReference>
<reference evidence="2 3" key="2">
    <citation type="submission" date="2017-10" db="EMBL/GenBank/DDBJ databases">
        <title>Extensive intraspecific genome diversity in a model arbuscular mycorrhizal fungus.</title>
        <authorList>
            <person name="Chen E.C.H."/>
            <person name="Morin E."/>
            <person name="Baudet D."/>
            <person name="Noel J."/>
            <person name="Ndikumana S."/>
            <person name="Charron P."/>
            <person name="St-Onge C."/>
            <person name="Giorgi J."/>
            <person name="Grigoriev I.V."/>
            <person name="Roux C."/>
            <person name="Martin F.M."/>
            <person name="Corradi N."/>
        </authorList>
    </citation>
    <scope>NUCLEOTIDE SEQUENCE [LARGE SCALE GENOMIC DNA]</scope>
    <source>
        <strain evidence="2 3">C2</strain>
    </source>
</reference>
<dbReference type="AlphaFoldDB" id="A0A2N1M2W2"/>
<dbReference type="Proteomes" id="UP000233469">
    <property type="component" value="Unassembled WGS sequence"/>
</dbReference>
<feature type="region of interest" description="Disordered" evidence="1">
    <location>
        <begin position="83"/>
        <end position="114"/>
    </location>
</feature>
<sequence length="159" mass="17512">MSNIWHPPNEAHTLCHVCGRSGCSPSVCNPHPTCKVDDRLNKLLMLVLDVIIRIHANHVINPLPAQDRDPSLDPVIIRPHPDSTITNNIQSSNNNTNSRNNANSSSSIQSPHTLYPNSSTFTSLSNNPNCMLPQHIIDELKAQIEKIANTLNTLETTVS</sequence>
<organism evidence="2 3">
    <name type="scientific">Rhizophagus irregularis</name>
    <dbReference type="NCBI Taxonomy" id="588596"/>
    <lineage>
        <taxon>Eukaryota</taxon>
        <taxon>Fungi</taxon>
        <taxon>Fungi incertae sedis</taxon>
        <taxon>Mucoromycota</taxon>
        <taxon>Glomeromycotina</taxon>
        <taxon>Glomeromycetes</taxon>
        <taxon>Glomerales</taxon>
        <taxon>Glomeraceae</taxon>
        <taxon>Rhizophagus</taxon>
    </lineage>
</organism>
<evidence type="ECO:0000313" key="2">
    <source>
        <dbReference type="EMBL" id="PKK55920.1"/>
    </source>
</evidence>
<accession>A0A2N1M2W2</accession>